<gene>
    <name evidence="2" type="ORF">EZS28_020094</name>
</gene>
<name>A0A5J4VP65_9EUKA</name>
<evidence type="ECO:0000313" key="3">
    <source>
        <dbReference type="Proteomes" id="UP000324800"/>
    </source>
</evidence>
<evidence type="ECO:0000313" key="2">
    <source>
        <dbReference type="EMBL" id="KAA6384382.1"/>
    </source>
</evidence>
<accession>A0A5J4VP65</accession>
<keyword evidence="1" id="KW-0175">Coiled coil</keyword>
<proteinExistence type="predicted"/>
<sequence length="243" mass="27154">MEGMANIDLSVSIIDDEDQTATVCFPPKQSRKRESYDVRRTNDPRVCQTETFFQADQRYISIRLGGLVQIHKINSATANSIRHASSTELAAQSFDGRIINVFTHHTPDSKMNQNFYIFAVNMGQDSIASALANNHVEKQVTQIISKQGGGTRISEGDILQQCPLGDGLQLSPQGTLASPLFLPIILIQSIVKAESTNDHKTAKDQKSQMQKEDQVVEQQKEAQNLNMTKILIEQQLQRIKNDE</sequence>
<feature type="coiled-coil region" evidence="1">
    <location>
        <begin position="192"/>
        <end position="242"/>
    </location>
</feature>
<organism evidence="2 3">
    <name type="scientific">Streblomastix strix</name>
    <dbReference type="NCBI Taxonomy" id="222440"/>
    <lineage>
        <taxon>Eukaryota</taxon>
        <taxon>Metamonada</taxon>
        <taxon>Preaxostyla</taxon>
        <taxon>Oxymonadida</taxon>
        <taxon>Streblomastigidae</taxon>
        <taxon>Streblomastix</taxon>
    </lineage>
</organism>
<dbReference type="AlphaFoldDB" id="A0A5J4VP65"/>
<dbReference type="Proteomes" id="UP000324800">
    <property type="component" value="Unassembled WGS sequence"/>
</dbReference>
<evidence type="ECO:0000256" key="1">
    <source>
        <dbReference type="SAM" id="Coils"/>
    </source>
</evidence>
<comment type="caution">
    <text evidence="2">The sequence shown here is derived from an EMBL/GenBank/DDBJ whole genome shotgun (WGS) entry which is preliminary data.</text>
</comment>
<protein>
    <submittedName>
        <fullName evidence="2">Uncharacterized protein</fullName>
    </submittedName>
</protein>
<dbReference type="EMBL" id="SNRW01005788">
    <property type="protein sequence ID" value="KAA6384382.1"/>
    <property type="molecule type" value="Genomic_DNA"/>
</dbReference>
<reference evidence="2 3" key="1">
    <citation type="submission" date="2019-03" db="EMBL/GenBank/DDBJ databases">
        <title>Single cell metagenomics reveals metabolic interactions within the superorganism composed of flagellate Streblomastix strix and complex community of Bacteroidetes bacteria on its surface.</title>
        <authorList>
            <person name="Treitli S.C."/>
            <person name="Kolisko M."/>
            <person name="Husnik F."/>
            <person name="Keeling P."/>
            <person name="Hampl V."/>
        </authorList>
    </citation>
    <scope>NUCLEOTIDE SEQUENCE [LARGE SCALE GENOMIC DNA]</scope>
    <source>
        <strain evidence="2">ST1C</strain>
    </source>
</reference>